<keyword evidence="3" id="KW-0732">Signal</keyword>
<gene>
    <name evidence="5" type="ORF">HHI36_022233</name>
</gene>
<dbReference type="InterPro" id="IPR051740">
    <property type="entry name" value="DRBM-containing_protein"/>
</dbReference>
<proteinExistence type="predicted"/>
<feature type="region of interest" description="Disordered" evidence="2">
    <location>
        <begin position="135"/>
        <end position="155"/>
    </location>
</feature>
<feature type="domain" description="DRBM" evidence="4">
    <location>
        <begin position="280"/>
        <end position="347"/>
    </location>
</feature>
<evidence type="ECO:0000259" key="4">
    <source>
        <dbReference type="PROSITE" id="PS50137"/>
    </source>
</evidence>
<evidence type="ECO:0000256" key="1">
    <source>
        <dbReference type="PROSITE-ProRule" id="PRU00266"/>
    </source>
</evidence>
<dbReference type="Gene3D" id="3.30.160.20">
    <property type="match status" value="4"/>
</dbReference>
<evidence type="ECO:0000256" key="2">
    <source>
        <dbReference type="SAM" id="MobiDB-lite"/>
    </source>
</evidence>
<protein>
    <recommendedName>
        <fullName evidence="4">DRBM domain-containing protein</fullName>
    </recommendedName>
</protein>
<feature type="compositionally biased region" description="Basic and acidic residues" evidence="2">
    <location>
        <begin position="419"/>
        <end position="428"/>
    </location>
</feature>
<keyword evidence="1" id="KW-0694">RNA-binding</keyword>
<evidence type="ECO:0000256" key="3">
    <source>
        <dbReference type="SAM" id="SignalP"/>
    </source>
</evidence>
<feature type="signal peptide" evidence="3">
    <location>
        <begin position="1"/>
        <end position="21"/>
    </location>
</feature>
<dbReference type="InterPro" id="IPR014720">
    <property type="entry name" value="dsRBD_dom"/>
</dbReference>
<dbReference type="CDD" id="cd19875">
    <property type="entry name" value="DSRM_EIF2AK2-like"/>
    <property type="match status" value="1"/>
</dbReference>
<name>A0ABD2MZA0_9CUCU</name>
<feature type="compositionally biased region" description="Basic and acidic residues" evidence="2">
    <location>
        <begin position="399"/>
        <end position="412"/>
    </location>
</feature>
<feature type="region of interest" description="Disordered" evidence="2">
    <location>
        <begin position="398"/>
        <end position="428"/>
    </location>
</feature>
<organism evidence="5 6">
    <name type="scientific">Cryptolaemus montrouzieri</name>
    <dbReference type="NCBI Taxonomy" id="559131"/>
    <lineage>
        <taxon>Eukaryota</taxon>
        <taxon>Metazoa</taxon>
        <taxon>Ecdysozoa</taxon>
        <taxon>Arthropoda</taxon>
        <taxon>Hexapoda</taxon>
        <taxon>Insecta</taxon>
        <taxon>Pterygota</taxon>
        <taxon>Neoptera</taxon>
        <taxon>Endopterygota</taxon>
        <taxon>Coleoptera</taxon>
        <taxon>Polyphaga</taxon>
        <taxon>Cucujiformia</taxon>
        <taxon>Coccinelloidea</taxon>
        <taxon>Coccinellidae</taxon>
        <taxon>Scymninae</taxon>
        <taxon>Scymnini</taxon>
        <taxon>Cryptolaemus</taxon>
    </lineage>
</organism>
<dbReference type="PANTHER" id="PTHR46054">
    <property type="entry name" value="MATERNAL EFFECT PROTEIN STAUFEN"/>
    <property type="match status" value="1"/>
</dbReference>
<dbReference type="PANTHER" id="PTHR46054:SF3">
    <property type="entry name" value="MATERNAL EFFECT PROTEIN STAUFEN"/>
    <property type="match status" value="1"/>
</dbReference>
<keyword evidence="6" id="KW-1185">Reference proteome</keyword>
<feature type="domain" description="DRBM" evidence="4">
    <location>
        <begin position="157"/>
        <end position="253"/>
    </location>
</feature>
<reference evidence="5 6" key="1">
    <citation type="journal article" date="2021" name="BMC Biol.">
        <title>Horizontally acquired antibacterial genes associated with adaptive radiation of ladybird beetles.</title>
        <authorList>
            <person name="Li H.S."/>
            <person name="Tang X.F."/>
            <person name="Huang Y.H."/>
            <person name="Xu Z.Y."/>
            <person name="Chen M.L."/>
            <person name="Du X.Y."/>
            <person name="Qiu B.Y."/>
            <person name="Chen P.T."/>
            <person name="Zhang W."/>
            <person name="Slipinski A."/>
            <person name="Escalona H.E."/>
            <person name="Waterhouse R.M."/>
            <person name="Zwick A."/>
            <person name="Pang H."/>
        </authorList>
    </citation>
    <scope>NUCLEOTIDE SEQUENCE [LARGE SCALE GENOMIC DNA]</scope>
    <source>
        <strain evidence="5">SYSU2018</strain>
    </source>
</reference>
<dbReference type="GO" id="GO:0010468">
    <property type="term" value="P:regulation of gene expression"/>
    <property type="evidence" value="ECO:0007669"/>
    <property type="project" value="UniProtKB-ARBA"/>
</dbReference>
<dbReference type="Proteomes" id="UP001516400">
    <property type="component" value="Unassembled WGS sequence"/>
</dbReference>
<dbReference type="AlphaFoldDB" id="A0ABD2MZA0"/>
<dbReference type="EMBL" id="JABFTP020000042">
    <property type="protein sequence ID" value="KAL3271763.1"/>
    <property type="molecule type" value="Genomic_DNA"/>
</dbReference>
<feature type="compositionally biased region" description="Basic and acidic residues" evidence="2">
    <location>
        <begin position="142"/>
        <end position="153"/>
    </location>
</feature>
<dbReference type="GO" id="GO:0003723">
    <property type="term" value="F:RNA binding"/>
    <property type="evidence" value="ECO:0007669"/>
    <property type="project" value="UniProtKB-UniRule"/>
</dbReference>
<dbReference type="SMART" id="SM00358">
    <property type="entry name" value="DSRM"/>
    <property type="match status" value="3"/>
</dbReference>
<dbReference type="SUPFAM" id="SSF54768">
    <property type="entry name" value="dsRNA-binding domain-like"/>
    <property type="match status" value="3"/>
</dbReference>
<accession>A0ABD2MZA0</accession>
<dbReference type="PROSITE" id="PS50137">
    <property type="entry name" value="DS_RBD"/>
    <property type="match status" value="3"/>
</dbReference>
<evidence type="ECO:0000313" key="5">
    <source>
        <dbReference type="EMBL" id="KAL3271763.1"/>
    </source>
</evidence>
<dbReference type="Pfam" id="PF00035">
    <property type="entry name" value="dsrm"/>
    <property type="match status" value="2"/>
</dbReference>
<feature type="chain" id="PRO_5044742642" description="DRBM domain-containing protein" evidence="3">
    <location>
        <begin position="22"/>
        <end position="525"/>
    </location>
</feature>
<comment type="caution">
    <text evidence="5">The sequence shown here is derived from an EMBL/GenBank/DDBJ whole genome shotgun (WGS) entry which is preliminary data.</text>
</comment>
<feature type="domain" description="DRBM" evidence="4">
    <location>
        <begin position="73"/>
        <end position="140"/>
    </location>
</feature>
<evidence type="ECO:0000313" key="6">
    <source>
        <dbReference type="Proteomes" id="UP001516400"/>
    </source>
</evidence>
<sequence length="525" mass="60421">MKGSIEIWILFMIHSFRVVCPFSYENVNHLNFEDIFGQSKCIEEPSDNFFMEYLTQSQEGATPVSTNDVNIKNYRSEINRLVLYYNIDHSYNIENEEGLSHKKLFNISLKLGDEIYYGAGKSKKEAKEMAAKKAIENTNYKKPPEKLKNENSDIHAPPTVRLNNLGAKHGYKIDYYIIDPMVSNRIINLNAVKEKSLFTNASFWKEVAHLDQPPKGPFHIEVDVDGRSFYGKAHTIQAAKHDAALKAIETLQKLEMDKNSHCTMIGHEMDCRAAKDKLKSPISLVYEYAQLKRLNVEFNELRKLPPDHKPTFEFECVLGPLSKVATGKSKNEAKKHAAEEMLKEIPHMEFIENYTNDEVSTKSSKKKKKIRNKIKNTKSSFDIAKDTLNNFVSFFSSNDDQKDEQHSEEVNGHSKKSQKKLEKKNNQWSPKEKLLEVGKALNLNIQFSTQTRKNGGYHSLVNLDLNPKYICLGNGNNEQISQEHSSLNALKFLHKLDILEDIEQEDLDIERFSFDNFIWLAKEDS</sequence>